<dbReference type="EC" id="2.7.8.5" evidence="10"/>
<comment type="function">
    <text evidence="10">Functions in the biosynthesis of the anionic phospholipids phosphatidylglycerol and cardiolipin.</text>
</comment>
<protein>
    <recommendedName>
        <fullName evidence="10">CDP-diacylglycerol--glycerol-3-phosphate 3-phosphatidyltransferase</fullName>
        <ecNumber evidence="10">2.7.8.5</ecNumber>
    </recommendedName>
</protein>
<dbReference type="SUPFAM" id="SSF56024">
    <property type="entry name" value="Phospholipase D/nuclease"/>
    <property type="match status" value="2"/>
</dbReference>
<dbReference type="GO" id="GO:0032049">
    <property type="term" value="P:cardiolipin biosynthetic process"/>
    <property type="evidence" value="ECO:0007669"/>
    <property type="project" value="InterPro"/>
</dbReference>
<comment type="subcellular location">
    <subcellularLocation>
        <location evidence="10">Mitochondrion</location>
    </subcellularLocation>
</comment>
<accession>A0A2G8RS45</accession>
<evidence type="ECO:0000313" key="13">
    <source>
        <dbReference type="Proteomes" id="UP000230002"/>
    </source>
</evidence>
<evidence type="ECO:0000256" key="1">
    <source>
        <dbReference type="ARBA" id="ARBA00005042"/>
    </source>
</evidence>
<sequence length="465" mass="52033">MHEPRVFYNTLLSMIRNARHRVFLSSLYIGHEDVELISAIQESLRDNPSLHVYLHLDLNRSTRPGPDSPARVLLPLLQQHPDRVHVSLFRSPKLKGLMARIVPPRFNEGWGTWHPKIYGVDDTLIISGANLNTSYFSNRQDRYLQFTAQPRLADYCFSFLKAASTFSYSLLPSSSSTDDYTLHWSHSDTHPHQIEAKAQQALLSLQKAHLAASEVSLVKHSEKGISGQPDGEDDVLIFPVIQAGQFDIREEERCLSLLFRELAAQQRYSVSPASGYEGPVVDLTSGYFALYKPYQSAVIESRLACRILAASPRANGFYKSRGVSGRIPEAYTLFERRFMNAVRAAGTEWPSNSSDVAPGVQLHEWQRGGWTYHAKGIWVRPTPASTPALTLFGSTNLNSRSANLDTELSFVLATTSPALRQRLAEEVDGLREHATPWRGQDSSDDDARRVRLGTRALVAFVGGML</sequence>
<comment type="catalytic activity">
    <reaction evidence="9 10">
        <text>a CDP-1,2-diacyl-sn-glycerol + sn-glycerol 3-phosphate = a 1,2-diacyl-sn-glycero-3-phospho-(1'-sn-glycero-3'-phosphate) + CMP + H(+)</text>
        <dbReference type="Rhea" id="RHEA:12593"/>
        <dbReference type="ChEBI" id="CHEBI:15378"/>
        <dbReference type="ChEBI" id="CHEBI:57597"/>
        <dbReference type="ChEBI" id="CHEBI:58332"/>
        <dbReference type="ChEBI" id="CHEBI:60110"/>
        <dbReference type="ChEBI" id="CHEBI:60377"/>
        <dbReference type="EC" id="2.7.8.5"/>
    </reaction>
</comment>
<keyword evidence="8 10" id="KW-1208">Phospholipid metabolism</keyword>
<comment type="caution">
    <text evidence="12">The sequence shown here is derived from an EMBL/GenBank/DDBJ whole genome shotgun (WGS) entry which is preliminary data.</text>
</comment>
<dbReference type="Gene3D" id="3.30.870.10">
    <property type="entry name" value="Endonuclease Chain A"/>
    <property type="match status" value="2"/>
</dbReference>
<evidence type="ECO:0000256" key="6">
    <source>
        <dbReference type="ARBA" id="ARBA00023098"/>
    </source>
</evidence>
<keyword evidence="3 10" id="KW-0444">Lipid biosynthesis</keyword>
<evidence type="ECO:0000256" key="8">
    <source>
        <dbReference type="ARBA" id="ARBA00023264"/>
    </source>
</evidence>
<dbReference type="CDD" id="cd09137">
    <property type="entry name" value="PLDc_PGS1_euk_2"/>
    <property type="match status" value="1"/>
</dbReference>
<keyword evidence="7 10" id="KW-0594">Phospholipid biosynthesis</keyword>
<keyword evidence="10" id="KW-0067">ATP-binding</keyword>
<evidence type="ECO:0000256" key="4">
    <source>
        <dbReference type="ARBA" id="ARBA00022679"/>
    </source>
</evidence>
<evidence type="ECO:0000256" key="10">
    <source>
        <dbReference type="RuleBase" id="RU365024"/>
    </source>
</evidence>
<dbReference type="InterPro" id="IPR001736">
    <property type="entry name" value="PLipase_D/transphosphatidylase"/>
</dbReference>
<dbReference type="PANTHER" id="PTHR12586:SF1">
    <property type="entry name" value="CDP-DIACYLGLYCEROL--GLYCEROL-3-PHOSPHATE 3-PHOSPHATIDYLTRANSFERASE, MITOCHONDRIAL"/>
    <property type="match status" value="1"/>
</dbReference>
<dbReference type="EMBL" id="AYKW01000067">
    <property type="protein sequence ID" value="PIL24334.1"/>
    <property type="molecule type" value="Genomic_DNA"/>
</dbReference>
<feature type="domain" description="PLD phosphodiesterase" evidence="11">
    <location>
        <begin position="114"/>
        <end position="135"/>
    </location>
</feature>
<dbReference type="CDD" id="cd09135">
    <property type="entry name" value="PLDc_PGS1_euk_1"/>
    <property type="match status" value="1"/>
</dbReference>
<keyword evidence="13" id="KW-1185">Reference proteome</keyword>
<dbReference type="STRING" id="1077348.A0A2G8RS45"/>
<gene>
    <name evidence="12" type="ORF">GSI_14087</name>
</gene>
<dbReference type="GO" id="GO:0008444">
    <property type="term" value="F:CDP-diacylglycerol-glycerol-3-phosphate 3-phosphatidyltransferase activity"/>
    <property type="evidence" value="ECO:0007669"/>
    <property type="project" value="UniProtKB-EC"/>
</dbReference>
<name>A0A2G8RS45_9APHY</name>
<evidence type="ECO:0000256" key="9">
    <source>
        <dbReference type="ARBA" id="ARBA00048586"/>
    </source>
</evidence>
<dbReference type="SMART" id="SM00155">
    <property type="entry name" value="PLDc"/>
    <property type="match status" value="2"/>
</dbReference>
<dbReference type="Proteomes" id="UP000230002">
    <property type="component" value="Unassembled WGS sequence"/>
</dbReference>
<proteinExistence type="inferred from homology"/>
<organism evidence="12 13">
    <name type="scientific">Ganoderma sinense ZZ0214-1</name>
    <dbReference type="NCBI Taxonomy" id="1077348"/>
    <lineage>
        <taxon>Eukaryota</taxon>
        <taxon>Fungi</taxon>
        <taxon>Dikarya</taxon>
        <taxon>Basidiomycota</taxon>
        <taxon>Agaricomycotina</taxon>
        <taxon>Agaricomycetes</taxon>
        <taxon>Polyporales</taxon>
        <taxon>Polyporaceae</taxon>
        <taxon>Ganoderma</taxon>
    </lineage>
</organism>
<keyword evidence="10" id="KW-0496">Mitochondrion</keyword>
<keyword evidence="4 10" id="KW-0808">Transferase</keyword>
<dbReference type="PIRSF" id="PIRSF000850">
    <property type="entry name" value="Phospholipase_D_PSS"/>
    <property type="match status" value="1"/>
</dbReference>
<keyword evidence="5" id="KW-0677">Repeat</keyword>
<reference evidence="12 13" key="1">
    <citation type="journal article" date="2015" name="Sci. Rep.">
        <title>Chromosome-level genome map provides insights into diverse defense mechanisms in the medicinal fungus Ganoderma sinense.</title>
        <authorList>
            <person name="Zhu Y."/>
            <person name="Xu J."/>
            <person name="Sun C."/>
            <person name="Zhou S."/>
            <person name="Xu H."/>
            <person name="Nelson D.R."/>
            <person name="Qian J."/>
            <person name="Song J."/>
            <person name="Luo H."/>
            <person name="Xiang L."/>
            <person name="Li Y."/>
            <person name="Xu Z."/>
            <person name="Ji A."/>
            <person name="Wang L."/>
            <person name="Lu S."/>
            <person name="Hayward A."/>
            <person name="Sun W."/>
            <person name="Li X."/>
            <person name="Schwartz D.C."/>
            <person name="Wang Y."/>
            <person name="Chen S."/>
        </authorList>
    </citation>
    <scope>NUCLEOTIDE SEQUENCE [LARGE SCALE GENOMIC DNA]</scope>
    <source>
        <strain evidence="12 13">ZZ0214-1</strain>
    </source>
</reference>
<dbReference type="AlphaFoldDB" id="A0A2G8RS45"/>
<evidence type="ECO:0000256" key="2">
    <source>
        <dbReference type="ARBA" id="ARBA00010682"/>
    </source>
</evidence>
<dbReference type="InterPro" id="IPR016270">
    <property type="entry name" value="PGS1"/>
</dbReference>
<keyword evidence="6 10" id="KW-0443">Lipid metabolism</keyword>
<dbReference type="UniPathway" id="UPA00084">
    <property type="reaction ID" value="UER00503"/>
</dbReference>
<evidence type="ECO:0000256" key="3">
    <source>
        <dbReference type="ARBA" id="ARBA00022516"/>
    </source>
</evidence>
<evidence type="ECO:0000313" key="12">
    <source>
        <dbReference type="EMBL" id="PIL24334.1"/>
    </source>
</evidence>
<dbReference type="PANTHER" id="PTHR12586">
    <property type="entry name" value="CDP-DIACYLGLYCEROL--SERINE O-PHOSPHATIDYLTRANSFERASE"/>
    <property type="match status" value="1"/>
</dbReference>
<comment type="similarity">
    <text evidence="2 10">Belongs to the CDP-alcohol phosphatidyltransferase class-II family.</text>
</comment>
<dbReference type="GO" id="GO:0005739">
    <property type="term" value="C:mitochondrion"/>
    <property type="evidence" value="ECO:0007669"/>
    <property type="project" value="UniProtKB-SubCell"/>
</dbReference>
<dbReference type="OrthoDB" id="10250191at2759"/>
<keyword evidence="10" id="KW-0547">Nucleotide-binding</keyword>
<dbReference type="PROSITE" id="PS50035">
    <property type="entry name" value="PLD"/>
    <property type="match status" value="1"/>
</dbReference>
<evidence type="ECO:0000256" key="5">
    <source>
        <dbReference type="ARBA" id="ARBA00022737"/>
    </source>
</evidence>
<evidence type="ECO:0000259" key="11">
    <source>
        <dbReference type="PROSITE" id="PS50035"/>
    </source>
</evidence>
<comment type="pathway">
    <text evidence="1 10">Phospholipid metabolism; phosphatidylglycerol biosynthesis; phosphatidylglycerol from CDP-diacylglycerol: step 1/2.</text>
</comment>
<dbReference type="GO" id="GO:0005524">
    <property type="term" value="F:ATP binding"/>
    <property type="evidence" value="ECO:0007669"/>
    <property type="project" value="UniProtKB-KW"/>
</dbReference>
<evidence type="ECO:0000256" key="7">
    <source>
        <dbReference type="ARBA" id="ARBA00023209"/>
    </source>
</evidence>